<comment type="caution">
    <text evidence="1">The sequence shown here is derived from an EMBL/GenBank/DDBJ whole genome shotgun (WGS) entry which is preliminary data.</text>
</comment>
<dbReference type="Proteomes" id="UP000887458">
    <property type="component" value="Unassembled WGS sequence"/>
</dbReference>
<proteinExistence type="predicted"/>
<reference evidence="1 2" key="2">
    <citation type="journal article" date="2022" name="Mol. Biol. Evol.">
        <title>Comparative Genomics Reveals Insights into the Divergent Evolution of Astigmatic Mites and Household Pest Adaptations.</title>
        <authorList>
            <person name="Xiong Q."/>
            <person name="Wan A.T."/>
            <person name="Liu X."/>
            <person name="Fung C.S."/>
            <person name="Xiao X."/>
            <person name="Malainual N."/>
            <person name="Hou J."/>
            <person name="Wang L."/>
            <person name="Wang M."/>
            <person name="Yang K.Y."/>
            <person name="Cui Y."/>
            <person name="Leung E.L."/>
            <person name="Nong W."/>
            <person name="Shin S.K."/>
            <person name="Au S.W."/>
            <person name="Jeong K.Y."/>
            <person name="Chew F.T."/>
            <person name="Hui J.H."/>
            <person name="Leung T.F."/>
            <person name="Tungtrongchitr A."/>
            <person name="Zhong N."/>
            <person name="Liu Z."/>
            <person name="Tsui S.K."/>
        </authorList>
    </citation>
    <scope>NUCLEOTIDE SEQUENCE [LARGE SCALE GENOMIC DNA]</scope>
    <source>
        <strain evidence="1">Derp</strain>
    </source>
</reference>
<protein>
    <submittedName>
        <fullName evidence="1">Uncharacterized protein</fullName>
    </submittedName>
</protein>
<evidence type="ECO:0000313" key="1">
    <source>
        <dbReference type="EMBL" id="KAH9423016.1"/>
    </source>
</evidence>
<keyword evidence="2" id="KW-1185">Reference proteome</keyword>
<dbReference type="EMBL" id="NJHN03000034">
    <property type="protein sequence ID" value="KAH9423016.1"/>
    <property type="molecule type" value="Genomic_DNA"/>
</dbReference>
<evidence type="ECO:0000313" key="2">
    <source>
        <dbReference type="Proteomes" id="UP000887458"/>
    </source>
</evidence>
<organism evidence="1 2">
    <name type="scientific">Dermatophagoides pteronyssinus</name>
    <name type="common">European house dust mite</name>
    <dbReference type="NCBI Taxonomy" id="6956"/>
    <lineage>
        <taxon>Eukaryota</taxon>
        <taxon>Metazoa</taxon>
        <taxon>Ecdysozoa</taxon>
        <taxon>Arthropoda</taxon>
        <taxon>Chelicerata</taxon>
        <taxon>Arachnida</taxon>
        <taxon>Acari</taxon>
        <taxon>Acariformes</taxon>
        <taxon>Sarcoptiformes</taxon>
        <taxon>Astigmata</taxon>
        <taxon>Psoroptidia</taxon>
        <taxon>Analgoidea</taxon>
        <taxon>Pyroglyphidae</taxon>
        <taxon>Dermatophagoidinae</taxon>
        <taxon>Dermatophagoides</taxon>
    </lineage>
</organism>
<name>A0ABQ8JK86_DERPT</name>
<sequence length="79" mass="9262">MNIFDGKIVNIYIIIDSIDDSSLSYVIKPFFPYEFRVSIHKMTANFFMMEIKNRIKIIEINETLCFFSAVLLDDADNDN</sequence>
<reference evidence="1 2" key="1">
    <citation type="journal article" date="2018" name="J. Allergy Clin. Immunol.">
        <title>High-quality assembly of Dermatophagoides pteronyssinus genome and transcriptome reveals a wide range of novel allergens.</title>
        <authorList>
            <person name="Liu X.Y."/>
            <person name="Yang K.Y."/>
            <person name="Wang M.Q."/>
            <person name="Kwok J.S."/>
            <person name="Zeng X."/>
            <person name="Yang Z."/>
            <person name="Xiao X.J."/>
            <person name="Lau C.P."/>
            <person name="Li Y."/>
            <person name="Huang Z.M."/>
            <person name="Ba J.G."/>
            <person name="Yim A.K."/>
            <person name="Ouyang C.Y."/>
            <person name="Ngai S.M."/>
            <person name="Chan T.F."/>
            <person name="Leung E.L."/>
            <person name="Liu L."/>
            <person name="Liu Z.G."/>
            <person name="Tsui S.K."/>
        </authorList>
    </citation>
    <scope>NUCLEOTIDE SEQUENCE [LARGE SCALE GENOMIC DNA]</scope>
    <source>
        <strain evidence="1">Derp</strain>
    </source>
</reference>
<accession>A0ABQ8JK86</accession>
<gene>
    <name evidence="1" type="ORF">DERP_007608</name>
</gene>